<evidence type="ECO:0000256" key="1">
    <source>
        <dbReference type="ARBA" id="ARBA00005721"/>
    </source>
</evidence>
<gene>
    <name evidence="2" type="ORF">CHH67_04755</name>
</gene>
<dbReference type="EMBL" id="NPBY01000013">
    <property type="protein sequence ID" value="PAD79244.1"/>
    <property type="molecule type" value="Genomic_DNA"/>
</dbReference>
<reference evidence="2" key="1">
    <citation type="submission" date="2017-07" db="EMBL/GenBank/DDBJ databases">
        <title>Isolation and whole genome analysis of endospore-forming bacteria from heroin.</title>
        <authorList>
            <person name="Kalinowski J."/>
            <person name="Ahrens B."/>
            <person name="Al-Dilaimi A."/>
            <person name="Winkler A."/>
            <person name="Wibberg D."/>
            <person name="Schleenbecker U."/>
            <person name="Ruckert C."/>
            <person name="Wolfel R."/>
            <person name="Grass G."/>
        </authorList>
    </citation>
    <scope>NUCLEOTIDE SEQUENCE [LARGE SCALE GENOMIC DNA]</scope>
    <source>
        <strain evidence="2">7537-G1</strain>
    </source>
</reference>
<comment type="caution">
    <text evidence="2">The sequence shown here is derived from an EMBL/GenBank/DDBJ whole genome shotgun (WGS) entry which is preliminary data.</text>
</comment>
<dbReference type="Proteomes" id="UP000215596">
    <property type="component" value="Unassembled WGS sequence"/>
</dbReference>
<dbReference type="RefSeq" id="WP_095263840.1">
    <property type="nucleotide sequence ID" value="NZ_NPBY01000013.1"/>
</dbReference>
<name>A0A268F1M5_9BACL</name>
<dbReference type="InterPro" id="IPR005531">
    <property type="entry name" value="Asp23"/>
</dbReference>
<comment type="similarity">
    <text evidence="1">Belongs to the asp23 family.</text>
</comment>
<proteinExistence type="inferred from homology"/>
<evidence type="ECO:0008006" key="3">
    <source>
        <dbReference type="Google" id="ProtNLM"/>
    </source>
</evidence>
<accession>A0A268F1M5</accession>
<dbReference type="AlphaFoldDB" id="A0A268F1M5"/>
<organism evidence="2">
    <name type="scientific">Paenibacillus campinasensis</name>
    <dbReference type="NCBI Taxonomy" id="66347"/>
    <lineage>
        <taxon>Bacteria</taxon>
        <taxon>Bacillati</taxon>
        <taxon>Bacillota</taxon>
        <taxon>Bacilli</taxon>
        <taxon>Bacillales</taxon>
        <taxon>Paenibacillaceae</taxon>
        <taxon>Paenibacillus</taxon>
    </lineage>
</organism>
<protein>
    <recommendedName>
        <fullName evidence="3">Asp23/Gls24 family envelope stress response protein</fullName>
    </recommendedName>
</protein>
<dbReference type="Pfam" id="PF03780">
    <property type="entry name" value="Asp23"/>
    <property type="match status" value="1"/>
</dbReference>
<evidence type="ECO:0000313" key="2">
    <source>
        <dbReference type="EMBL" id="PAD79244.1"/>
    </source>
</evidence>
<sequence>MTLHTSIGRINITDQVISKIAGTAAKATDGIVSMTAGLVDGAVKHLSGKRMMKGIQVKISDATVSVELRIIVQHGLKIHEVCHGLQRNVREAIEQLSGLTVAAVHVRVEGLSLS</sequence>
<dbReference type="PANTHER" id="PTHR34297">
    <property type="entry name" value="HYPOTHETICAL CYTOSOLIC PROTEIN-RELATED"/>
    <property type="match status" value="1"/>
</dbReference>
<dbReference type="OrthoDB" id="9791482at2"/>